<dbReference type="Pfam" id="PF02618">
    <property type="entry name" value="YceG"/>
    <property type="match status" value="1"/>
</dbReference>
<evidence type="ECO:0000313" key="10">
    <source>
        <dbReference type="Proteomes" id="UP000244248"/>
    </source>
</evidence>
<evidence type="ECO:0000256" key="4">
    <source>
        <dbReference type="ARBA" id="ARBA00023136"/>
    </source>
</evidence>
<proteinExistence type="inferred from homology"/>
<evidence type="ECO:0000256" key="2">
    <source>
        <dbReference type="ARBA" id="ARBA00022692"/>
    </source>
</evidence>
<evidence type="ECO:0000256" key="3">
    <source>
        <dbReference type="ARBA" id="ARBA00022989"/>
    </source>
</evidence>
<evidence type="ECO:0000256" key="5">
    <source>
        <dbReference type="ARBA" id="ARBA00023239"/>
    </source>
</evidence>
<dbReference type="AlphaFoldDB" id="A0A2T5MH74"/>
<evidence type="ECO:0000256" key="7">
    <source>
        <dbReference type="HAMAP-Rule" id="MF_02065"/>
    </source>
</evidence>
<evidence type="ECO:0000256" key="8">
    <source>
        <dbReference type="SAM" id="MobiDB-lite"/>
    </source>
</evidence>
<evidence type="ECO:0000256" key="1">
    <source>
        <dbReference type="ARBA" id="ARBA00022475"/>
    </source>
</evidence>
<gene>
    <name evidence="7 9" type="primary">mltG</name>
    <name evidence="9" type="ORF">CJD38_04320</name>
</gene>
<accession>A0A2T5MH74</accession>
<keyword evidence="3 7" id="KW-1133">Transmembrane helix</keyword>
<comment type="similarity">
    <text evidence="7">Belongs to the transglycosylase MltG family.</text>
</comment>
<keyword evidence="1 7" id="KW-1003">Cell membrane</keyword>
<name>A0A2T5MH74_9GAMM</name>
<organism evidence="9 10">
    <name type="scientific">Stenotrophobium rhamnosiphilum</name>
    <dbReference type="NCBI Taxonomy" id="2029166"/>
    <lineage>
        <taxon>Bacteria</taxon>
        <taxon>Pseudomonadati</taxon>
        <taxon>Pseudomonadota</taxon>
        <taxon>Gammaproteobacteria</taxon>
        <taxon>Nevskiales</taxon>
        <taxon>Nevskiaceae</taxon>
        <taxon>Stenotrophobium</taxon>
    </lineage>
</organism>
<evidence type="ECO:0000313" key="9">
    <source>
        <dbReference type="EMBL" id="PTU31915.1"/>
    </source>
</evidence>
<reference evidence="9 10" key="1">
    <citation type="submission" date="2018-04" db="EMBL/GenBank/DDBJ databases">
        <title>Novel species isolated from glacier.</title>
        <authorList>
            <person name="Liu Q."/>
            <person name="Xin Y.-H."/>
        </authorList>
    </citation>
    <scope>NUCLEOTIDE SEQUENCE [LARGE SCALE GENOMIC DNA]</scope>
    <source>
        <strain evidence="9 10">GT1R17</strain>
    </source>
</reference>
<keyword evidence="6 7" id="KW-0961">Cell wall biogenesis/degradation</keyword>
<dbReference type="Proteomes" id="UP000244248">
    <property type="component" value="Unassembled WGS sequence"/>
</dbReference>
<dbReference type="EC" id="4.2.2.29" evidence="7"/>
<dbReference type="Gene3D" id="3.30.160.60">
    <property type="entry name" value="Classic Zinc Finger"/>
    <property type="match status" value="1"/>
</dbReference>
<evidence type="ECO:0000256" key="6">
    <source>
        <dbReference type="ARBA" id="ARBA00023316"/>
    </source>
</evidence>
<keyword evidence="10" id="KW-1185">Reference proteome</keyword>
<keyword evidence="4 7" id="KW-0472">Membrane</keyword>
<dbReference type="GO" id="GO:0071555">
    <property type="term" value="P:cell wall organization"/>
    <property type="evidence" value="ECO:0007669"/>
    <property type="project" value="UniProtKB-KW"/>
</dbReference>
<dbReference type="InterPro" id="IPR003770">
    <property type="entry name" value="MLTG-like"/>
</dbReference>
<dbReference type="PANTHER" id="PTHR30518:SF2">
    <property type="entry name" value="ENDOLYTIC MUREIN TRANSGLYCOSYLASE"/>
    <property type="match status" value="1"/>
</dbReference>
<dbReference type="NCBIfam" id="TIGR00247">
    <property type="entry name" value="endolytic transglycosylase MltG"/>
    <property type="match status" value="1"/>
</dbReference>
<dbReference type="PANTHER" id="PTHR30518">
    <property type="entry name" value="ENDOLYTIC MUREIN TRANSGLYCOSYLASE"/>
    <property type="match status" value="1"/>
</dbReference>
<dbReference type="GO" id="GO:0008932">
    <property type="term" value="F:lytic endotransglycosylase activity"/>
    <property type="evidence" value="ECO:0007669"/>
    <property type="project" value="UniProtKB-UniRule"/>
</dbReference>
<comment type="catalytic activity">
    <reaction evidence="7">
        <text>a peptidoglycan chain = a peptidoglycan chain with N-acetyl-1,6-anhydromuramyl-[peptide] at the reducing end + a peptidoglycan chain with N-acetylglucosamine at the non-reducing end.</text>
        <dbReference type="EC" id="4.2.2.29"/>
    </reaction>
</comment>
<feature type="compositionally biased region" description="Basic and acidic residues" evidence="8">
    <location>
        <begin position="341"/>
        <end position="352"/>
    </location>
</feature>
<protein>
    <recommendedName>
        <fullName evidence="7">Endolytic murein transglycosylase</fullName>
        <ecNumber evidence="7">4.2.2.29</ecNumber>
    </recommendedName>
    <alternativeName>
        <fullName evidence="7">Peptidoglycan lytic transglycosylase</fullName>
    </alternativeName>
    <alternativeName>
        <fullName evidence="7">Peptidoglycan polymerization terminase</fullName>
    </alternativeName>
</protein>
<comment type="function">
    <text evidence="7">Functions as a peptidoglycan terminase that cleaves nascent peptidoglycan strands endolytically to terminate their elongation.</text>
</comment>
<comment type="caution">
    <text evidence="9">The sequence shown here is derived from an EMBL/GenBank/DDBJ whole genome shotgun (WGS) entry which is preliminary data.</text>
</comment>
<feature type="site" description="Important for catalytic activity" evidence="7">
    <location>
        <position position="217"/>
    </location>
</feature>
<dbReference type="GO" id="GO:0009252">
    <property type="term" value="P:peptidoglycan biosynthetic process"/>
    <property type="evidence" value="ECO:0007669"/>
    <property type="project" value="UniProtKB-UniRule"/>
</dbReference>
<keyword evidence="5 7" id="KW-0456">Lyase</keyword>
<keyword evidence="7" id="KW-0997">Cell inner membrane</keyword>
<dbReference type="EMBL" id="QANS01000002">
    <property type="protein sequence ID" value="PTU31915.1"/>
    <property type="molecule type" value="Genomic_DNA"/>
</dbReference>
<dbReference type="CDD" id="cd08010">
    <property type="entry name" value="MltG_like"/>
    <property type="match status" value="1"/>
</dbReference>
<dbReference type="Gene3D" id="3.30.1490.480">
    <property type="entry name" value="Endolytic murein transglycosylase"/>
    <property type="match status" value="1"/>
</dbReference>
<feature type="region of interest" description="Disordered" evidence="8">
    <location>
        <begin position="328"/>
        <end position="352"/>
    </location>
</feature>
<dbReference type="HAMAP" id="MF_02065">
    <property type="entry name" value="MltG"/>
    <property type="match status" value="1"/>
</dbReference>
<dbReference type="OrthoDB" id="9814591at2"/>
<dbReference type="GO" id="GO:0005886">
    <property type="term" value="C:plasma membrane"/>
    <property type="evidence" value="ECO:0007669"/>
    <property type="project" value="UniProtKB-UniRule"/>
</dbReference>
<sequence>MVRALLTLVLLLVVSAVLIFQDAQTILSQPLQLTQKQHIDVVQGKAFSATLSQLSANNVFAARRGAFYLKVYARISGQATSLKAGEYELVPGMNSLDFLALIVSGKTVLHELRLIEGWTFEQALASIRANDELVHTLKTDDAEVIMAALGRSGIHAEGRFFPDTYFFPKGTTDEAFLRRALAGMDTVLAQEWEQREEGLPYQSPEQALVMASIIEKETGAPSERAEVAGVFVRRLVMGMKLQTDPTVIYGIGKNFDGNLRRSDLEFDTPYNTYTRMGLPPTPICLPGRASIHAALHPAKGDAIFFVARRDGTHQFSATLEQHNAAVNQFQRSSKSQGKPAKAKDKQKSKGKN</sequence>
<keyword evidence="2 7" id="KW-0812">Transmembrane</keyword>